<name>A0A511ND88_9FLAO</name>
<organism evidence="1 2">
    <name type="scientific">Empedobacter brevis NBRC 14943 = ATCC 43319</name>
    <dbReference type="NCBI Taxonomy" id="1218108"/>
    <lineage>
        <taxon>Bacteria</taxon>
        <taxon>Pseudomonadati</taxon>
        <taxon>Bacteroidota</taxon>
        <taxon>Flavobacteriia</taxon>
        <taxon>Flavobacteriales</taxon>
        <taxon>Weeksellaceae</taxon>
        <taxon>Empedobacter</taxon>
    </lineage>
</organism>
<dbReference type="InterPro" id="IPR041289">
    <property type="entry name" value="Bact_RF_family3"/>
</dbReference>
<dbReference type="EMBL" id="BJXC01000001">
    <property type="protein sequence ID" value="GEM50567.1"/>
    <property type="molecule type" value="Genomic_DNA"/>
</dbReference>
<dbReference type="GeneID" id="84648645"/>
<protein>
    <submittedName>
        <fullName evidence="1">Uncharacterized protein</fullName>
    </submittedName>
</protein>
<dbReference type="STRING" id="1218108.GCA_000382425_00357"/>
<gene>
    <name evidence="1" type="ORF">EB1_03570</name>
</gene>
<proteinExistence type="predicted"/>
<comment type="caution">
    <text evidence="1">The sequence shown here is derived from an EMBL/GenBank/DDBJ whole genome shotgun (WGS) entry which is preliminary data.</text>
</comment>
<evidence type="ECO:0000313" key="2">
    <source>
        <dbReference type="Proteomes" id="UP000321245"/>
    </source>
</evidence>
<accession>A0A511ND88</accession>
<dbReference type="OrthoDB" id="4393931at2"/>
<reference evidence="1 2" key="1">
    <citation type="submission" date="2019-07" db="EMBL/GenBank/DDBJ databases">
        <title>Whole genome shotgun sequence of Empedobacter brevis NBRC 14943.</title>
        <authorList>
            <person name="Hosoyama A."/>
            <person name="Uohara A."/>
            <person name="Ohji S."/>
            <person name="Ichikawa N."/>
        </authorList>
    </citation>
    <scope>NUCLEOTIDE SEQUENCE [LARGE SCALE GENOMIC DNA]</scope>
    <source>
        <strain evidence="1 2">NBRC 14943</strain>
    </source>
</reference>
<dbReference type="Pfam" id="PF18845">
    <property type="entry name" value="baeRF_family3"/>
    <property type="match status" value="1"/>
</dbReference>
<dbReference type="AlphaFoldDB" id="A0A511ND88"/>
<dbReference type="Proteomes" id="UP000321245">
    <property type="component" value="Unassembled WGS sequence"/>
</dbReference>
<sequence length="357" mass="41023">MNTKLKELKNITSNCCVTIILHTHRTRPDNNKDPLLLKNLVKEAEERLFAQQNKKEAELIIRRIHELTDTIDHNHNQESLILFVNETIAEYIRLPVEVEDQVVIDTTFATRNLLRSLQMDTSYFVLLISQQKSRLIEAFNDKVVAEESNSFPIENDQFYPVSKAEKSNANRQTNLIAEFYNRIDKIVNDIRKTAPYPVLICAEEAQYYEYLKIADEKQSIFSTFLNGNRLDQKAHAIVSDAWKIVKQDKTDSNNARLDELEKAVDSGNFLSDTNDIWQAIKQGRVQTIFVEQGKFQPAVLENDLITYVNGERLTDANVIDDIYGELIDANMNYGGDVVFLPKGKLDQFNGLGVITRY</sequence>
<dbReference type="RefSeq" id="WP_019973861.1">
    <property type="nucleotide sequence ID" value="NZ_BJXC01000001.1"/>
</dbReference>
<keyword evidence="2" id="KW-1185">Reference proteome</keyword>
<evidence type="ECO:0000313" key="1">
    <source>
        <dbReference type="EMBL" id="GEM50567.1"/>
    </source>
</evidence>